<dbReference type="AlphaFoldDB" id="A0A8S1T2R7"/>
<dbReference type="EMBL" id="CAJJDO010000015">
    <property type="protein sequence ID" value="CAD8146593.1"/>
    <property type="molecule type" value="Genomic_DNA"/>
</dbReference>
<keyword evidence="2" id="KW-1185">Reference proteome</keyword>
<protein>
    <submittedName>
        <fullName evidence="1">Uncharacterized protein</fullName>
    </submittedName>
</protein>
<gene>
    <name evidence="1" type="ORF">PPENT_87.1.T0150423</name>
</gene>
<sequence length="99" mass="12093">MNNSLICFYDVYNLQPTQQNFSAEPRVVPSRGKYRINEQNQISKPMQTFQNLMKDHKIKQPKSHYRKIGQKRYFIQKKNNQQYFWILILMRNMHSKLIV</sequence>
<proteinExistence type="predicted"/>
<organism evidence="1 2">
    <name type="scientific">Paramecium pentaurelia</name>
    <dbReference type="NCBI Taxonomy" id="43138"/>
    <lineage>
        <taxon>Eukaryota</taxon>
        <taxon>Sar</taxon>
        <taxon>Alveolata</taxon>
        <taxon>Ciliophora</taxon>
        <taxon>Intramacronucleata</taxon>
        <taxon>Oligohymenophorea</taxon>
        <taxon>Peniculida</taxon>
        <taxon>Parameciidae</taxon>
        <taxon>Paramecium</taxon>
    </lineage>
</organism>
<accession>A0A8S1T2R7</accession>
<name>A0A8S1T2R7_9CILI</name>
<evidence type="ECO:0000313" key="1">
    <source>
        <dbReference type="EMBL" id="CAD8146593.1"/>
    </source>
</evidence>
<dbReference type="OrthoDB" id="313308at2759"/>
<reference evidence="1" key="1">
    <citation type="submission" date="2021-01" db="EMBL/GenBank/DDBJ databases">
        <authorList>
            <consortium name="Genoscope - CEA"/>
            <person name="William W."/>
        </authorList>
    </citation>
    <scope>NUCLEOTIDE SEQUENCE</scope>
</reference>
<evidence type="ECO:0000313" key="2">
    <source>
        <dbReference type="Proteomes" id="UP000689195"/>
    </source>
</evidence>
<comment type="caution">
    <text evidence="1">The sequence shown here is derived from an EMBL/GenBank/DDBJ whole genome shotgun (WGS) entry which is preliminary data.</text>
</comment>
<dbReference type="Proteomes" id="UP000689195">
    <property type="component" value="Unassembled WGS sequence"/>
</dbReference>